<keyword evidence="1" id="KW-0812">Transmembrane</keyword>
<evidence type="ECO:0000313" key="2">
    <source>
        <dbReference type="EMBL" id="PNX63135.1"/>
    </source>
</evidence>
<protein>
    <submittedName>
        <fullName evidence="2">Uncharacterized protein</fullName>
    </submittedName>
</protein>
<dbReference type="AlphaFoldDB" id="A0A2K3KA19"/>
<reference evidence="2 3" key="2">
    <citation type="journal article" date="2017" name="Front. Plant Sci.">
        <title>Gene Classification and Mining of Molecular Markers Useful in Red Clover (Trifolium pratense) Breeding.</title>
        <authorList>
            <person name="Istvanek J."/>
            <person name="Dluhosova J."/>
            <person name="Dluhos P."/>
            <person name="Patkova L."/>
            <person name="Nedelnik J."/>
            <person name="Repkova J."/>
        </authorList>
    </citation>
    <scope>NUCLEOTIDE SEQUENCE [LARGE SCALE GENOMIC DNA]</scope>
    <source>
        <strain evidence="3">cv. Tatra</strain>
        <tissue evidence="2">Young leaves</tissue>
    </source>
</reference>
<dbReference type="EMBL" id="ASHM01152738">
    <property type="protein sequence ID" value="PNX63135.1"/>
    <property type="molecule type" value="Genomic_DNA"/>
</dbReference>
<sequence length="76" mass="8725">EENLTHKRRPNSHLQYHPLVFIAPSRVVTLLHYYVRVTPSPVTCSRRGGCRHTTAVVSNIPLWFETCFIIMGAFDS</sequence>
<evidence type="ECO:0000256" key="1">
    <source>
        <dbReference type="SAM" id="Phobius"/>
    </source>
</evidence>
<keyword evidence="1" id="KW-1133">Transmembrane helix</keyword>
<proteinExistence type="predicted"/>
<reference evidence="2 3" key="1">
    <citation type="journal article" date="2014" name="Am. J. Bot.">
        <title>Genome assembly and annotation for red clover (Trifolium pratense; Fabaceae).</title>
        <authorList>
            <person name="Istvanek J."/>
            <person name="Jaros M."/>
            <person name="Krenek A."/>
            <person name="Repkova J."/>
        </authorList>
    </citation>
    <scope>NUCLEOTIDE SEQUENCE [LARGE SCALE GENOMIC DNA]</scope>
    <source>
        <strain evidence="3">cv. Tatra</strain>
        <tissue evidence="2">Young leaves</tissue>
    </source>
</reference>
<organism evidence="2 3">
    <name type="scientific">Trifolium pratense</name>
    <name type="common">Red clover</name>
    <dbReference type="NCBI Taxonomy" id="57577"/>
    <lineage>
        <taxon>Eukaryota</taxon>
        <taxon>Viridiplantae</taxon>
        <taxon>Streptophyta</taxon>
        <taxon>Embryophyta</taxon>
        <taxon>Tracheophyta</taxon>
        <taxon>Spermatophyta</taxon>
        <taxon>Magnoliopsida</taxon>
        <taxon>eudicotyledons</taxon>
        <taxon>Gunneridae</taxon>
        <taxon>Pentapetalae</taxon>
        <taxon>rosids</taxon>
        <taxon>fabids</taxon>
        <taxon>Fabales</taxon>
        <taxon>Fabaceae</taxon>
        <taxon>Papilionoideae</taxon>
        <taxon>50 kb inversion clade</taxon>
        <taxon>NPAAA clade</taxon>
        <taxon>Hologalegina</taxon>
        <taxon>IRL clade</taxon>
        <taxon>Trifolieae</taxon>
        <taxon>Trifolium</taxon>
    </lineage>
</organism>
<comment type="caution">
    <text evidence="2">The sequence shown here is derived from an EMBL/GenBank/DDBJ whole genome shotgun (WGS) entry which is preliminary data.</text>
</comment>
<keyword evidence="1" id="KW-0472">Membrane</keyword>
<feature type="non-terminal residue" evidence="2">
    <location>
        <position position="1"/>
    </location>
</feature>
<evidence type="ECO:0000313" key="3">
    <source>
        <dbReference type="Proteomes" id="UP000236291"/>
    </source>
</evidence>
<feature type="transmembrane region" description="Helical" evidence="1">
    <location>
        <begin position="56"/>
        <end position="74"/>
    </location>
</feature>
<gene>
    <name evidence="2" type="ORF">L195_g061477</name>
</gene>
<name>A0A2K3KA19_TRIPR</name>
<accession>A0A2K3KA19</accession>
<dbReference type="Proteomes" id="UP000236291">
    <property type="component" value="Unassembled WGS sequence"/>
</dbReference>